<proteinExistence type="predicted"/>
<feature type="compositionally biased region" description="Acidic residues" evidence="1">
    <location>
        <begin position="467"/>
        <end position="491"/>
    </location>
</feature>
<dbReference type="GO" id="GO:0046856">
    <property type="term" value="P:phosphatidylinositol dephosphorylation"/>
    <property type="evidence" value="ECO:0007669"/>
    <property type="project" value="InterPro"/>
</dbReference>
<dbReference type="InterPro" id="IPR046985">
    <property type="entry name" value="IP5"/>
</dbReference>
<feature type="compositionally biased region" description="Polar residues" evidence="1">
    <location>
        <begin position="967"/>
        <end position="977"/>
    </location>
</feature>
<dbReference type="PANTHER" id="PTHR11200">
    <property type="entry name" value="INOSITOL 5-PHOSPHATASE"/>
    <property type="match status" value="1"/>
</dbReference>
<dbReference type="SUPFAM" id="SSF56219">
    <property type="entry name" value="DNase I-like"/>
    <property type="match status" value="1"/>
</dbReference>
<feature type="compositionally biased region" description="Polar residues" evidence="1">
    <location>
        <begin position="771"/>
        <end position="784"/>
    </location>
</feature>
<gene>
    <name evidence="3" type="ORF">NA57DRAFT_44849</name>
</gene>
<feature type="compositionally biased region" description="Basic and acidic residues" evidence="1">
    <location>
        <begin position="447"/>
        <end position="464"/>
    </location>
</feature>
<dbReference type="Pfam" id="PF22669">
    <property type="entry name" value="Exo_endo_phos2"/>
    <property type="match status" value="2"/>
</dbReference>
<feature type="region of interest" description="Disordered" evidence="1">
    <location>
        <begin position="90"/>
        <end position="139"/>
    </location>
</feature>
<dbReference type="SMART" id="SM00128">
    <property type="entry name" value="IPPc"/>
    <property type="match status" value="1"/>
</dbReference>
<feature type="compositionally biased region" description="Basic and acidic residues" evidence="1">
    <location>
        <begin position="105"/>
        <end position="127"/>
    </location>
</feature>
<dbReference type="InterPro" id="IPR000300">
    <property type="entry name" value="IPPc"/>
</dbReference>
<feature type="region of interest" description="Disordered" evidence="1">
    <location>
        <begin position="333"/>
        <end position="354"/>
    </location>
</feature>
<feature type="compositionally biased region" description="Low complexity" evidence="1">
    <location>
        <begin position="337"/>
        <end position="346"/>
    </location>
</feature>
<protein>
    <submittedName>
        <fullName evidence="3">DNase I-like protein</fullName>
    </submittedName>
</protein>
<dbReference type="InterPro" id="IPR036691">
    <property type="entry name" value="Endo/exonu/phosph_ase_sf"/>
</dbReference>
<feature type="region of interest" description="Disordered" evidence="1">
    <location>
        <begin position="1"/>
        <end position="42"/>
    </location>
</feature>
<organism evidence="3 4">
    <name type="scientific">Rhizodiscina lignyota</name>
    <dbReference type="NCBI Taxonomy" id="1504668"/>
    <lineage>
        <taxon>Eukaryota</taxon>
        <taxon>Fungi</taxon>
        <taxon>Dikarya</taxon>
        <taxon>Ascomycota</taxon>
        <taxon>Pezizomycotina</taxon>
        <taxon>Dothideomycetes</taxon>
        <taxon>Pleosporomycetidae</taxon>
        <taxon>Aulographales</taxon>
        <taxon>Rhizodiscinaceae</taxon>
        <taxon>Rhizodiscina</taxon>
    </lineage>
</organism>
<evidence type="ECO:0000259" key="2">
    <source>
        <dbReference type="SMART" id="SM00128"/>
    </source>
</evidence>
<feature type="region of interest" description="Disordered" evidence="1">
    <location>
        <begin position="447"/>
        <end position="491"/>
    </location>
</feature>
<accession>A0A9P4I9W7</accession>
<reference evidence="3" key="1">
    <citation type="journal article" date="2020" name="Stud. Mycol.">
        <title>101 Dothideomycetes genomes: a test case for predicting lifestyles and emergence of pathogens.</title>
        <authorList>
            <person name="Haridas S."/>
            <person name="Albert R."/>
            <person name="Binder M."/>
            <person name="Bloem J."/>
            <person name="Labutti K."/>
            <person name="Salamov A."/>
            <person name="Andreopoulos B."/>
            <person name="Baker S."/>
            <person name="Barry K."/>
            <person name="Bills G."/>
            <person name="Bluhm B."/>
            <person name="Cannon C."/>
            <person name="Castanera R."/>
            <person name="Culley D."/>
            <person name="Daum C."/>
            <person name="Ezra D."/>
            <person name="Gonzalez J."/>
            <person name="Henrissat B."/>
            <person name="Kuo A."/>
            <person name="Liang C."/>
            <person name="Lipzen A."/>
            <person name="Lutzoni F."/>
            <person name="Magnuson J."/>
            <person name="Mondo S."/>
            <person name="Nolan M."/>
            <person name="Ohm R."/>
            <person name="Pangilinan J."/>
            <person name="Park H.-J."/>
            <person name="Ramirez L."/>
            <person name="Alfaro M."/>
            <person name="Sun H."/>
            <person name="Tritt A."/>
            <person name="Yoshinaga Y."/>
            <person name="Zwiers L.-H."/>
            <person name="Turgeon B."/>
            <person name="Goodwin S."/>
            <person name="Spatafora J."/>
            <person name="Crous P."/>
            <person name="Grigoriev I."/>
        </authorList>
    </citation>
    <scope>NUCLEOTIDE SEQUENCE</scope>
    <source>
        <strain evidence="3">CBS 133067</strain>
    </source>
</reference>
<dbReference type="Gene3D" id="3.60.10.10">
    <property type="entry name" value="Endonuclease/exonuclease/phosphatase"/>
    <property type="match status" value="1"/>
</dbReference>
<dbReference type="AlphaFoldDB" id="A0A9P4I9W7"/>
<feature type="region of interest" description="Disordered" evidence="1">
    <location>
        <begin position="748"/>
        <end position="784"/>
    </location>
</feature>
<evidence type="ECO:0000256" key="1">
    <source>
        <dbReference type="SAM" id="MobiDB-lite"/>
    </source>
</evidence>
<evidence type="ECO:0000313" key="4">
    <source>
        <dbReference type="Proteomes" id="UP000799772"/>
    </source>
</evidence>
<dbReference type="GO" id="GO:0004439">
    <property type="term" value="F:phosphatidylinositol-4,5-bisphosphate 5-phosphatase activity"/>
    <property type="evidence" value="ECO:0007669"/>
    <property type="project" value="TreeGrafter"/>
</dbReference>
<evidence type="ECO:0000313" key="3">
    <source>
        <dbReference type="EMBL" id="KAF2095074.1"/>
    </source>
</evidence>
<comment type="caution">
    <text evidence="3">The sequence shown here is derived from an EMBL/GenBank/DDBJ whole genome shotgun (WGS) entry which is preliminary data.</text>
</comment>
<dbReference type="Proteomes" id="UP000799772">
    <property type="component" value="Unassembled WGS sequence"/>
</dbReference>
<dbReference type="InterPro" id="IPR048869">
    <property type="entry name" value="OCRL-1_2_ASH"/>
</dbReference>
<dbReference type="EMBL" id="ML978132">
    <property type="protein sequence ID" value="KAF2095074.1"/>
    <property type="molecule type" value="Genomic_DNA"/>
</dbReference>
<name>A0A9P4I9W7_9PEZI</name>
<dbReference type="OrthoDB" id="7862313at2759"/>
<dbReference type="Pfam" id="PF21310">
    <property type="entry name" value="OCRL-like_ASH"/>
    <property type="match status" value="1"/>
</dbReference>
<feature type="region of interest" description="Disordered" evidence="1">
    <location>
        <begin position="966"/>
        <end position="1021"/>
    </location>
</feature>
<keyword evidence="4" id="KW-1185">Reference proteome</keyword>
<dbReference type="Gene3D" id="2.60.40.10">
    <property type="entry name" value="Immunoglobulins"/>
    <property type="match status" value="1"/>
</dbReference>
<feature type="domain" description="Inositol polyphosphate-related phosphatase" evidence="2">
    <location>
        <begin position="50"/>
        <end position="456"/>
    </location>
</feature>
<dbReference type="InterPro" id="IPR013783">
    <property type="entry name" value="Ig-like_fold"/>
</dbReference>
<sequence>MSSDPRSSAEHLDASIPGSFPEALPPGGYSSQQSLAQAIHARRAEYTRPKRIKIKIGTWNVAAYKGTEKDIGGWLIGGKGVAEELAGLGIASQDQPHGDTGPTPEDPRDQRETVEDQEARRTRKESTIPRNDPGSVDGGEDIGIYAVGLQEVLDISSATEALRPYTDPATANKFKSALDEALPNGYQLVAEQQLIGLLLLIYAAPDIAQEVKSVSTTSVGTGLMGYMGNKGAVTARIVIGETTRLVFVNCHLAAGADAGSLERRNWDAAQITSRTRFDPITDSLGAVQGKGETIGDEDFAFWFGDLNYRLQGMPGDDVRRLLMLHTRNEYDLKTRNRSSSDTTNSSVPVEDSEDEDIHIPANFDPASLQTTLDSLLPHDELYEQIKTRKAFHDGWREGAIKFMPTYKYDVGSVGIFDSSEKRRCPSWCDRILYRTRRDKLAYDNKFSEEEEAKKRDEEIRERGIDQASEDDDVLFDSEYNPETDGDDYDEYDEYVDDGQTQVVETRAGFEDEIKLEMYTSHQRVLSSDHKPLAAVFSFKYDAVVPELKTKIHQEVARELDRAENEGRPTVTLLVDRSHSSDHEDLVADDDTEHFEGVNFGAARYGQSKRRSITIANTGQVPATVSFVDRPVSAGQIEGPMPIWLSAKFDREADSDSSASKDTKLTSNSPNLRFTLDPGDATTVTLLLRVEVMELVKSLNEGIASLDDILVLRVEDGRDHFLPVRAKWLHSSLGRSIDKLIRIPEGGVRRLQGQKPNSGSGHRTDATCGRASGTSSPASLSHTDTNTVKWSAPRELFRLTEAVENLAQRSIAEWDMTAKSSENGRQRPPWELHSGWPFWEDSWSPWGADARKATVSSIYEALDVDKPFDELIDAATPVLARLEAFAGVLVTFLTNLGDGVITPDLWDKVDADMTARERDKSNKQQPLPIDDERSRVMEIMAEMPAHNVSFVLVTSMLSRLIAEETASDHTATAASVKSTPHKREASTDSASTTPSRGIPILRRRAASRVSEDEGEKAEKAVQTRRKLREKAYAVTFAEAMIRMPNVEGMKERERRSREERGVHVIELFLKEDS</sequence>
<dbReference type="PANTHER" id="PTHR11200:SF300">
    <property type="entry name" value="TYPE II INOSITOL 1,4,5-TRISPHOSPHATE 5-PHOSPHATASE"/>
    <property type="match status" value="1"/>
</dbReference>